<sequence length="58" mass="6752">MNYKDTLNLPRTDLPMQARLTELEPRILNLWANLDIYGLIRKSSKGLPKFILHDGPPY</sequence>
<dbReference type="GO" id="GO:0004822">
    <property type="term" value="F:isoleucine-tRNA ligase activity"/>
    <property type="evidence" value="ECO:0007669"/>
    <property type="project" value="TreeGrafter"/>
</dbReference>
<dbReference type="PANTHER" id="PTHR42765">
    <property type="entry name" value="SOLEUCYL-TRNA SYNTHETASE"/>
    <property type="match status" value="1"/>
</dbReference>
<feature type="non-terminal residue" evidence="1">
    <location>
        <position position="58"/>
    </location>
</feature>
<dbReference type="PANTHER" id="PTHR42765:SF1">
    <property type="entry name" value="ISOLEUCINE--TRNA LIGASE, MITOCHONDRIAL"/>
    <property type="match status" value="1"/>
</dbReference>
<evidence type="ECO:0000313" key="1">
    <source>
        <dbReference type="EMBL" id="GAI03396.1"/>
    </source>
</evidence>
<dbReference type="EMBL" id="BARV01008388">
    <property type="protein sequence ID" value="GAI03396.1"/>
    <property type="molecule type" value="Genomic_DNA"/>
</dbReference>
<dbReference type="SUPFAM" id="SSF52374">
    <property type="entry name" value="Nucleotidylyl transferase"/>
    <property type="match status" value="1"/>
</dbReference>
<reference evidence="1" key="1">
    <citation type="journal article" date="2014" name="Front. Microbiol.">
        <title>High frequency of phylogenetically diverse reductive dehalogenase-homologous genes in deep subseafloor sedimentary metagenomes.</title>
        <authorList>
            <person name="Kawai M."/>
            <person name="Futagami T."/>
            <person name="Toyoda A."/>
            <person name="Takaki Y."/>
            <person name="Nishi S."/>
            <person name="Hori S."/>
            <person name="Arai W."/>
            <person name="Tsubouchi T."/>
            <person name="Morono Y."/>
            <person name="Uchiyama I."/>
            <person name="Ito T."/>
            <person name="Fujiyama A."/>
            <person name="Inagaki F."/>
            <person name="Takami H."/>
        </authorList>
    </citation>
    <scope>NUCLEOTIDE SEQUENCE</scope>
    <source>
        <strain evidence="1">Expedition CK06-06</strain>
    </source>
</reference>
<comment type="caution">
    <text evidence="1">The sequence shown here is derived from an EMBL/GenBank/DDBJ whole genome shotgun (WGS) entry which is preliminary data.</text>
</comment>
<dbReference type="GO" id="GO:0006428">
    <property type="term" value="P:isoleucyl-tRNA aminoacylation"/>
    <property type="evidence" value="ECO:0007669"/>
    <property type="project" value="TreeGrafter"/>
</dbReference>
<dbReference type="GO" id="GO:0005829">
    <property type="term" value="C:cytosol"/>
    <property type="evidence" value="ECO:0007669"/>
    <property type="project" value="TreeGrafter"/>
</dbReference>
<dbReference type="AlphaFoldDB" id="X1LC17"/>
<protein>
    <submittedName>
        <fullName evidence="1">Uncharacterized protein</fullName>
    </submittedName>
</protein>
<name>X1LC17_9ZZZZ</name>
<proteinExistence type="predicted"/>
<accession>X1LC17</accession>
<organism evidence="1">
    <name type="scientific">marine sediment metagenome</name>
    <dbReference type="NCBI Taxonomy" id="412755"/>
    <lineage>
        <taxon>unclassified sequences</taxon>
        <taxon>metagenomes</taxon>
        <taxon>ecological metagenomes</taxon>
    </lineage>
</organism>
<gene>
    <name evidence="1" type="ORF">S06H3_16873</name>
</gene>
<dbReference type="InterPro" id="IPR050081">
    <property type="entry name" value="Ile-tRNA_ligase"/>
</dbReference>